<accession>A0A139X9G6</accession>
<evidence type="ECO:0000313" key="2">
    <source>
        <dbReference type="Proteomes" id="UP000076925"/>
    </source>
</evidence>
<dbReference type="AlphaFoldDB" id="A0A139X9G6"/>
<proteinExistence type="predicted"/>
<keyword evidence="2" id="KW-1185">Reference proteome</keyword>
<dbReference type="Proteomes" id="UP000076925">
    <property type="component" value="Unassembled WGS sequence"/>
</dbReference>
<reference evidence="1 2" key="1">
    <citation type="journal article" date="2013" name="Genome Biol. Evol.">
        <title>Genomes of Stigonematalean cyanobacteria (subsection V) and the evolution of oxygenic photosynthesis from prokaryotes to plastids.</title>
        <authorList>
            <person name="Dagan T."/>
            <person name="Roettger M."/>
            <person name="Stucken K."/>
            <person name="Landan G."/>
            <person name="Koch R."/>
            <person name="Major P."/>
            <person name="Gould S.B."/>
            <person name="Goremykin V.V."/>
            <person name="Rippka R."/>
            <person name="Tandeau de Marsac N."/>
            <person name="Gugger M."/>
            <person name="Lockhart P.J."/>
            <person name="Allen J.F."/>
            <person name="Brune I."/>
            <person name="Maus I."/>
            <person name="Puhler A."/>
            <person name="Martin W.F."/>
        </authorList>
    </citation>
    <scope>NUCLEOTIDE SEQUENCE [LARGE SCALE GENOMIC DNA]</scope>
    <source>
        <strain evidence="1 2">PCC 7110</strain>
    </source>
</reference>
<dbReference type="STRING" id="128403.WA1_21720"/>
<dbReference type="EMBL" id="ANNX02000021">
    <property type="protein sequence ID" value="KYC41329.1"/>
    <property type="molecule type" value="Genomic_DNA"/>
</dbReference>
<comment type="caution">
    <text evidence="1">The sequence shown here is derived from an EMBL/GenBank/DDBJ whole genome shotgun (WGS) entry which is preliminary data.</text>
</comment>
<sequence length="67" mass="7769">MFSKQQQVIKIDSSSFSLNAIASKHSHQVAWAVREVPKRIAELQSTWEQMLSVHLKRVHNEDRVGNR</sequence>
<evidence type="ECO:0000313" key="1">
    <source>
        <dbReference type="EMBL" id="KYC41329.1"/>
    </source>
</evidence>
<name>A0A139X9G6_9CYAN</name>
<gene>
    <name evidence="1" type="ORF">WA1_21720</name>
</gene>
<organism evidence="1 2">
    <name type="scientific">Scytonema hofmannii PCC 7110</name>
    <dbReference type="NCBI Taxonomy" id="128403"/>
    <lineage>
        <taxon>Bacteria</taxon>
        <taxon>Bacillati</taxon>
        <taxon>Cyanobacteriota</taxon>
        <taxon>Cyanophyceae</taxon>
        <taxon>Nostocales</taxon>
        <taxon>Scytonemataceae</taxon>
        <taxon>Scytonema</taxon>
    </lineage>
</organism>
<protein>
    <submittedName>
        <fullName evidence="1">Uncharacterized protein</fullName>
    </submittedName>
</protein>